<feature type="transmembrane region" description="Helical" evidence="8">
    <location>
        <begin position="21"/>
        <end position="40"/>
    </location>
</feature>
<sequence length="433" mass="45242">MDEINQKLPISKLSVLGLQHVLILYFSSVSVPLIVGNALKLSTGEIAFLINASLLCAGIATLVQSIGFGKYVGLKMPVMQGMTLMASGALTAIATSYDIQTVFGAVIAAGVVCLVIGPVFSKLMPLFPNIVRGCVISVVGLTLIPVAVNWIAGTKDTELYGHPTNFLLALIVVAVIVVLNKFCTGFVKNIAVLIALCAGFAAALAMGRVDLSGVSQASWFGVTLPFHFGLPKFALTPIVSLSVVMLVIMAESIVIYLAIGEIVEHDTTEKDMSRGFIANGINVIFSGIFNSFVFTSFTQNIGLVALTKIKSRFTTAAGGVILILLGFFPKIATIVASIPSPVLGGVGIVVFATITASGIKTMMSADISKGDNSLIAALSIGVGLGSTLLKSAGAFAAFSPNIRIFLEDGVITGCITAVVLNLIFNGYREKEKK</sequence>
<dbReference type="PROSITE" id="PS01116">
    <property type="entry name" value="XANTH_URACIL_PERMASE"/>
    <property type="match status" value="1"/>
</dbReference>
<accession>A0A1M4ZWY0</accession>
<feature type="transmembrane region" description="Helical" evidence="8">
    <location>
        <begin position="213"/>
        <end position="231"/>
    </location>
</feature>
<dbReference type="EMBL" id="FQVI01000017">
    <property type="protein sequence ID" value="SHF22533.1"/>
    <property type="molecule type" value="Genomic_DNA"/>
</dbReference>
<keyword evidence="10" id="KW-1185">Reference proteome</keyword>
<protein>
    <submittedName>
        <fullName evidence="9">Nucleobase:cation symporter-2, NCS2 family</fullName>
    </submittedName>
</protein>
<feature type="transmembrane region" description="Helical" evidence="8">
    <location>
        <begin position="133"/>
        <end position="152"/>
    </location>
</feature>
<dbReference type="STRING" id="1122155.SAMN02745158_02940"/>
<feature type="transmembrane region" description="Helical" evidence="8">
    <location>
        <begin position="238"/>
        <end position="259"/>
    </location>
</feature>
<evidence type="ECO:0000256" key="1">
    <source>
        <dbReference type="ARBA" id="ARBA00004651"/>
    </source>
</evidence>
<evidence type="ECO:0000256" key="8">
    <source>
        <dbReference type="SAM" id="Phobius"/>
    </source>
</evidence>
<dbReference type="InterPro" id="IPR006043">
    <property type="entry name" value="NCS2"/>
</dbReference>
<evidence type="ECO:0000313" key="9">
    <source>
        <dbReference type="EMBL" id="SHF22533.1"/>
    </source>
</evidence>
<feature type="transmembrane region" description="Helical" evidence="8">
    <location>
        <begin position="46"/>
        <end position="66"/>
    </location>
</feature>
<feature type="transmembrane region" description="Helical" evidence="8">
    <location>
        <begin position="190"/>
        <end position="207"/>
    </location>
</feature>
<feature type="transmembrane region" description="Helical" evidence="8">
    <location>
        <begin position="103"/>
        <end position="121"/>
    </location>
</feature>
<dbReference type="GO" id="GO:0042907">
    <property type="term" value="F:xanthine transmembrane transporter activity"/>
    <property type="evidence" value="ECO:0007669"/>
    <property type="project" value="TreeGrafter"/>
</dbReference>
<evidence type="ECO:0000313" key="10">
    <source>
        <dbReference type="Proteomes" id="UP000184245"/>
    </source>
</evidence>
<dbReference type="InterPro" id="IPR006042">
    <property type="entry name" value="Xan_ur_permease"/>
</dbReference>
<keyword evidence="4" id="KW-1003">Cell membrane</keyword>
<dbReference type="NCBIfam" id="TIGR00801">
    <property type="entry name" value="ncs2"/>
    <property type="match status" value="1"/>
</dbReference>
<feature type="transmembrane region" description="Helical" evidence="8">
    <location>
        <begin position="404"/>
        <end position="424"/>
    </location>
</feature>
<keyword evidence="6 8" id="KW-1133">Transmembrane helix</keyword>
<evidence type="ECO:0000256" key="7">
    <source>
        <dbReference type="ARBA" id="ARBA00023136"/>
    </source>
</evidence>
<evidence type="ECO:0000256" key="3">
    <source>
        <dbReference type="ARBA" id="ARBA00022448"/>
    </source>
</evidence>
<feature type="transmembrane region" description="Helical" evidence="8">
    <location>
        <begin position="279"/>
        <end position="306"/>
    </location>
</feature>
<dbReference type="InterPro" id="IPR017588">
    <property type="entry name" value="UacT-like"/>
</dbReference>
<feature type="transmembrane region" description="Helical" evidence="8">
    <location>
        <begin position="374"/>
        <end position="398"/>
    </location>
</feature>
<comment type="subcellular location">
    <subcellularLocation>
        <location evidence="1">Cell membrane</location>
        <topology evidence="1">Multi-pass membrane protein</topology>
    </subcellularLocation>
</comment>
<dbReference type="PANTHER" id="PTHR42810">
    <property type="entry name" value="PURINE PERMEASE C1399.01C-RELATED"/>
    <property type="match status" value="1"/>
</dbReference>
<gene>
    <name evidence="9" type="ORF">SAMN02745158_02940</name>
</gene>
<dbReference type="GO" id="GO:0005886">
    <property type="term" value="C:plasma membrane"/>
    <property type="evidence" value="ECO:0007669"/>
    <property type="project" value="UniProtKB-SubCell"/>
</dbReference>
<comment type="similarity">
    <text evidence="2">Belongs to the nucleobase:cation symporter-2 (NCS2) (TC 2.A.40) family.</text>
</comment>
<dbReference type="NCBIfam" id="TIGR03173">
    <property type="entry name" value="pbuX"/>
    <property type="match status" value="1"/>
</dbReference>
<evidence type="ECO:0000256" key="6">
    <source>
        <dbReference type="ARBA" id="ARBA00022989"/>
    </source>
</evidence>
<feature type="transmembrane region" description="Helical" evidence="8">
    <location>
        <begin position="164"/>
        <end position="183"/>
    </location>
</feature>
<dbReference type="NCBIfam" id="NF037981">
    <property type="entry name" value="NCS2_1"/>
    <property type="match status" value="1"/>
</dbReference>
<evidence type="ECO:0000256" key="5">
    <source>
        <dbReference type="ARBA" id="ARBA00022692"/>
    </source>
</evidence>
<dbReference type="AlphaFoldDB" id="A0A1M4ZWY0"/>
<name>A0A1M4ZWY0_9CLOT</name>
<keyword evidence="7 8" id="KW-0472">Membrane</keyword>
<dbReference type="Pfam" id="PF00860">
    <property type="entry name" value="Xan_ur_permease"/>
    <property type="match status" value="1"/>
</dbReference>
<organism evidence="9 10">
    <name type="scientific">Lactonifactor longoviformis DSM 17459</name>
    <dbReference type="NCBI Taxonomy" id="1122155"/>
    <lineage>
        <taxon>Bacteria</taxon>
        <taxon>Bacillati</taxon>
        <taxon>Bacillota</taxon>
        <taxon>Clostridia</taxon>
        <taxon>Eubacteriales</taxon>
        <taxon>Clostridiaceae</taxon>
        <taxon>Lactonifactor</taxon>
    </lineage>
</organism>
<dbReference type="OrthoDB" id="9805749at2"/>
<keyword evidence="3" id="KW-0813">Transport</keyword>
<feature type="transmembrane region" description="Helical" evidence="8">
    <location>
        <begin position="313"/>
        <end position="336"/>
    </location>
</feature>
<proteinExistence type="inferred from homology"/>
<dbReference type="PANTHER" id="PTHR42810:SF4">
    <property type="entry name" value="URIC ACID TRANSPORTER UACT"/>
    <property type="match status" value="1"/>
</dbReference>
<dbReference type="Proteomes" id="UP000184245">
    <property type="component" value="Unassembled WGS sequence"/>
</dbReference>
<evidence type="ECO:0000256" key="4">
    <source>
        <dbReference type="ARBA" id="ARBA00022475"/>
    </source>
</evidence>
<reference evidence="9 10" key="1">
    <citation type="submission" date="2016-11" db="EMBL/GenBank/DDBJ databases">
        <authorList>
            <person name="Jaros S."/>
            <person name="Januszkiewicz K."/>
            <person name="Wedrychowicz H."/>
        </authorList>
    </citation>
    <scope>NUCLEOTIDE SEQUENCE [LARGE SCALE GENOMIC DNA]</scope>
    <source>
        <strain evidence="9 10">DSM 17459</strain>
    </source>
</reference>
<keyword evidence="5 8" id="KW-0812">Transmembrane</keyword>
<evidence type="ECO:0000256" key="2">
    <source>
        <dbReference type="ARBA" id="ARBA00008821"/>
    </source>
</evidence>
<dbReference type="RefSeq" id="WP_084067974.1">
    <property type="nucleotide sequence ID" value="NZ_FQVI01000017.1"/>
</dbReference>
<feature type="transmembrane region" description="Helical" evidence="8">
    <location>
        <begin position="342"/>
        <end position="362"/>
    </location>
</feature>